<keyword evidence="2" id="KW-0597">Phosphoprotein</keyword>
<proteinExistence type="predicted"/>
<dbReference type="PANTHER" id="PTHR43156:SF2">
    <property type="entry name" value="STAGE II SPORULATION PROTEIN E"/>
    <property type="match status" value="1"/>
</dbReference>
<reference evidence="4 5" key="1">
    <citation type="submission" date="2016-10" db="EMBL/GenBank/DDBJ databases">
        <authorList>
            <person name="de Groot N.N."/>
        </authorList>
    </citation>
    <scope>NUCLEOTIDE SEQUENCE [LARGE SCALE GENOMIC DNA]</scope>
    <source>
        <strain evidence="4 5">CGMCC 4.2023</strain>
    </source>
</reference>
<dbReference type="AlphaFoldDB" id="A0A1H6DX77"/>
<feature type="modified residue" description="4-aspartylphosphate" evidence="2">
    <location>
        <position position="73"/>
    </location>
</feature>
<dbReference type="Gene3D" id="3.60.40.10">
    <property type="entry name" value="PPM-type phosphatase domain"/>
    <property type="match status" value="1"/>
</dbReference>
<dbReference type="CDD" id="cd00156">
    <property type="entry name" value="REC"/>
    <property type="match status" value="1"/>
</dbReference>
<sequence length="418" mass="43387">MTADNTALDAASAPQRTVDTYRLLLVEDDPGDALLVEEYLSDTTLNVRLQWAQTLADAMGRMAQEAPECILLDLHLPDASGISAVRQAQAACPSAAVIVLTGLAESRAGADAVAAGAQDYLVKGTVSGELLDRAIRYAVHRKHAEQTAARLRLNEQRAQENQRLERGLLPVPMRSGTAVATASCYLPGRKGALLAGDFLDVVETPDGTVHAVIGDVSGHGPDAAAIGVCLRIAWRTLVLSGHRSADLLGVIEQILVAERTSSSMFATVATLSLFPATATGGPRVQVTLAGHDAPLLVEGDTGHAAPSDGGPDGVRRRATLQLAAPPGIALGLVPGLADWRTVELPLPGAGSLLLFTDGLTEGHAGAGGERLGTDGLMAMVDAAPPLSGRPFVDHLATTAQEMDGGRHLDDIAVLLLAW</sequence>
<dbReference type="Pfam" id="PF00072">
    <property type="entry name" value="Response_reg"/>
    <property type="match status" value="1"/>
</dbReference>
<dbReference type="InterPro" id="IPR001789">
    <property type="entry name" value="Sig_transdc_resp-reg_receiver"/>
</dbReference>
<dbReference type="InterPro" id="IPR011006">
    <property type="entry name" value="CheY-like_superfamily"/>
</dbReference>
<dbReference type="SMART" id="SM00331">
    <property type="entry name" value="PP2C_SIG"/>
    <property type="match status" value="1"/>
</dbReference>
<dbReference type="OrthoDB" id="5181538at2"/>
<dbReference type="PROSITE" id="PS50110">
    <property type="entry name" value="RESPONSE_REGULATORY"/>
    <property type="match status" value="1"/>
</dbReference>
<dbReference type="EMBL" id="FNVU01000020">
    <property type="protein sequence ID" value="SEG89313.1"/>
    <property type="molecule type" value="Genomic_DNA"/>
</dbReference>
<evidence type="ECO:0000313" key="4">
    <source>
        <dbReference type="EMBL" id="SEG89313.1"/>
    </source>
</evidence>
<dbReference type="RefSeq" id="WP_103889671.1">
    <property type="nucleotide sequence ID" value="NZ_FNVU01000020.1"/>
</dbReference>
<dbReference type="GO" id="GO:0000160">
    <property type="term" value="P:phosphorelay signal transduction system"/>
    <property type="evidence" value="ECO:0007669"/>
    <property type="project" value="InterPro"/>
</dbReference>
<keyword evidence="5" id="KW-1185">Reference proteome</keyword>
<organism evidence="4 5">
    <name type="scientific">Actinacidiphila yanglinensis</name>
    <dbReference type="NCBI Taxonomy" id="310779"/>
    <lineage>
        <taxon>Bacteria</taxon>
        <taxon>Bacillati</taxon>
        <taxon>Actinomycetota</taxon>
        <taxon>Actinomycetes</taxon>
        <taxon>Kitasatosporales</taxon>
        <taxon>Streptomycetaceae</taxon>
        <taxon>Actinacidiphila</taxon>
    </lineage>
</organism>
<dbReference type="GO" id="GO:0016791">
    <property type="term" value="F:phosphatase activity"/>
    <property type="evidence" value="ECO:0007669"/>
    <property type="project" value="TreeGrafter"/>
</dbReference>
<evidence type="ECO:0000259" key="3">
    <source>
        <dbReference type="PROSITE" id="PS50110"/>
    </source>
</evidence>
<dbReference type="InterPro" id="IPR052016">
    <property type="entry name" value="Bact_Sigma-Reg"/>
</dbReference>
<accession>A0A1H6DX77</accession>
<keyword evidence="1" id="KW-0378">Hydrolase</keyword>
<name>A0A1H6DX77_9ACTN</name>
<evidence type="ECO:0000313" key="5">
    <source>
        <dbReference type="Proteomes" id="UP000236754"/>
    </source>
</evidence>
<dbReference type="Gene3D" id="3.40.50.2300">
    <property type="match status" value="1"/>
</dbReference>
<protein>
    <submittedName>
        <fullName evidence="4">Serine phosphatase RsbU, regulator of sigma subunit</fullName>
    </submittedName>
</protein>
<dbReference type="InterPro" id="IPR001932">
    <property type="entry name" value="PPM-type_phosphatase-like_dom"/>
</dbReference>
<dbReference type="SUPFAM" id="SSF52172">
    <property type="entry name" value="CheY-like"/>
    <property type="match status" value="1"/>
</dbReference>
<feature type="domain" description="Response regulatory" evidence="3">
    <location>
        <begin position="22"/>
        <end position="138"/>
    </location>
</feature>
<evidence type="ECO:0000256" key="1">
    <source>
        <dbReference type="ARBA" id="ARBA00022801"/>
    </source>
</evidence>
<dbReference type="SMART" id="SM00448">
    <property type="entry name" value="REC"/>
    <property type="match status" value="1"/>
</dbReference>
<dbReference type="InterPro" id="IPR036457">
    <property type="entry name" value="PPM-type-like_dom_sf"/>
</dbReference>
<gene>
    <name evidence="4" type="ORF">SAMN05216223_12055</name>
</gene>
<dbReference type="PANTHER" id="PTHR43156">
    <property type="entry name" value="STAGE II SPORULATION PROTEIN E-RELATED"/>
    <property type="match status" value="1"/>
</dbReference>
<dbReference type="Pfam" id="PF07228">
    <property type="entry name" value="SpoIIE"/>
    <property type="match status" value="1"/>
</dbReference>
<evidence type="ECO:0000256" key="2">
    <source>
        <dbReference type="PROSITE-ProRule" id="PRU00169"/>
    </source>
</evidence>
<dbReference type="Proteomes" id="UP000236754">
    <property type="component" value="Unassembled WGS sequence"/>
</dbReference>